<feature type="signal peptide" evidence="4">
    <location>
        <begin position="1"/>
        <end position="24"/>
    </location>
</feature>
<dbReference type="PANTHER" id="PTHR10083:SF374">
    <property type="entry name" value="BPTI_KUNITZ INHIBITOR DOMAIN-CONTAINING PROTEIN"/>
    <property type="match status" value="1"/>
</dbReference>
<feature type="chain" id="PRO_5008903368" evidence="4">
    <location>
        <begin position="25"/>
        <end position="84"/>
    </location>
</feature>
<dbReference type="OrthoDB" id="4473401at2759"/>
<gene>
    <name evidence="6" type="ORF">Ocin01_19895</name>
</gene>
<evidence type="ECO:0000313" key="6">
    <source>
        <dbReference type="EMBL" id="ODM86787.1"/>
    </source>
</evidence>
<dbReference type="SUPFAM" id="SSF57362">
    <property type="entry name" value="BPTI-like"/>
    <property type="match status" value="1"/>
</dbReference>
<proteinExistence type="predicted"/>
<dbReference type="Pfam" id="PF00014">
    <property type="entry name" value="Kunitz_BPTI"/>
    <property type="match status" value="1"/>
</dbReference>
<dbReference type="AlphaFoldDB" id="A0A1D2M1F6"/>
<evidence type="ECO:0000256" key="3">
    <source>
        <dbReference type="ARBA" id="ARBA00023157"/>
    </source>
</evidence>
<dbReference type="PROSITE" id="PS50279">
    <property type="entry name" value="BPTI_KUNITZ_2"/>
    <property type="match status" value="1"/>
</dbReference>
<feature type="domain" description="BPTI/Kunitz inhibitor" evidence="5">
    <location>
        <begin position="30"/>
        <end position="80"/>
    </location>
</feature>
<dbReference type="Gene3D" id="4.10.410.10">
    <property type="entry name" value="Pancreatic trypsin inhibitor Kunitz domain"/>
    <property type="match status" value="1"/>
</dbReference>
<dbReference type="PROSITE" id="PS00280">
    <property type="entry name" value="BPTI_KUNITZ_1"/>
    <property type="match status" value="1"/>
</dbReference>
<dbReference type="Proteomes" id="UP000094527">
    <property type="component" value="Unassembled WGS sequence"/>
</dbReference>
<dbReference type="InterPro" id="IPR002223">
    <property type="entry name" value="Kunitz_BPTI"/>
</dbReference>
<dbReference type="PANTHER" id="PTHR10083">
    <property type="entry name" value="KUNITZ-TYPE PROTEASE INHIBITOR-RELATED"/>
    <property type="match status" value="1"/>
</dbReference>
<keyword evidence="2" id="KW-0722">Serine protease inhibitor</keyword>
<dbReference type="InterPro" id="IPR050098">
    <property type="entry name" value="TFPI/VKTCI-like"/>
</dbReference>
<reference evidence="6 7" key="1">
    <citation type="journal article" date="2016" name="Genome Biol. Evol.">
        <title>Gene Family Evolution Reflects Adaptation to Soil Environmental Stressors in the Genome of the Collembolan Orchesella cincta.</title>
        <authorList>
            <person name="Faddeeva-Vakhrusheva A."/>
            <person name="Derks M.F."/>
            <person name="Anvar S.Y."/>
            <person name="Agamennone V."/>
            <person name="Suring W."/>
            <person name="Smit S."/>
            <person name="van Straalen N.M."/>
            <person name="Roelofs D."/>
        </authorList>
    </citation>
    <scope>NUCLEOTIDE SEQUENCE [LARGE SCALE GENOMIC DNA]</scope>
    <source>
        <tissue evidence="6">Mixed pool</tissue>
    </source>
</reference>
<evidence type="ECO:0000259" key="5">
    <source>
        <dbReference type="PROSITE" id="PS50279"/>
    </source>
</evidence>
<dbReference type="FunFam" id="4.10.410.10:FF:000004">
    <property type="entry name" value="Tissue factor pathway inhibitor"/>
    <property type="match status" value="1"/>
</dbReference>
<evidence type="ECO:0000256" key="1">
    <source>
        <dbReference type="ARBA" id="ARBA00022690"/>
    </source>
</evidence>
<keyword evidence="4" id="KW-0732">Signal</keyword>
<comment type="caution">
    <text evidence="6">The sequence shown here is derived from an EMBL/GenBank/DDBJ whole genome shotgun (WGS) entry which is preliminary data.</text>
</comment>
<keyword evidence="3" id="KW-1015">Disulfide bond</keyword>
<dbReference type="GO" id="GO:0004867">
    <property type="term" value="F:serine-type endopeptidase inhibitor activity"/>
    <property type="evidence" value="ECO:0007669"/>
    <property type="project" value="UniProtKB-KW"/>
</dbReference>
<evidence type="ECO:0000256" key="2">
    <source>
        <dbReference type="ARBA" id="ARBA00022900"/>
    </source>
</evidence>
<dbReference type="EMBL" id="LJIJ01007262">
    <property type="protein sequence ID" value="ODM86787.1"/>
    <property type="molecule type" value="Genomic_DNA"/>
</dbReference>
<evidence type="ECO:0000313" key="7">
    <source>
        <dbReference type="Proteomes" id="UP000094527"/>
    </source>
</evidence>
<dbReference type="SMART" id="SM00131">
    <property type="entry name" value="KU"/>
    <property type="match status" value="1"/>
</dbReference>
<sequence>MFKSAIIATFAVLAILICFNSASAGGLDACTLPSDEGSCLAMGKKFFFNTATKQCEIFNYGGCGGNANQFETKEDCDKACGHLA</sequence>
<keyword evidence="7" id="KW-1185">Reference proteome</keyword>
<evidence type="ECO:0000256" key="4">
    <source>
        <dbReference type="SAM" id="SignalP"/>
    </source>
</evidence>
<dbReference type="InterPro" id="IPR020901">
    <property type="entry name" value="Prtase_inh_Kunz-CS"/>
</dbReference>
<accession>A0A1D2M1F6</accession>
<dbReference type="PRINTS" id="PR00759">
    <property type="entry name" value="BASICPTASE"/>
</dbReference>
<keyword evidence="1" id="KW-0646">Protease inhibitor</keyword>
<dbReference type="InterPro" id="IPR036880">
    <property type="entry name" value="Kunitz_BPTI_sf"/>
</dbReference>
<protein>
    <submittedName>
        <fullName evidence="6">Boophilin-G2</fullName>
    </submittedName>
</protein>
<dbReference type="GO" id="GO:0005615">
    <property type="term" value="C:extracellular space"/>
    <property type="evidence" value="ECO:0007669"/>
    <property type="project" value="TreeGrafter"/>
</dbReference>
<dbReference type="CDD" id="cd00109">
    <property type="entry name" value="Kunitz-type"/>
    <property type="match status" value="1"/>
</dbReference>
<dbReference type="STRING" id="48709.A0A1D2M1F6"/>
<organism evidence="6 7">
    <name type="scientific">Orchesella cincta</name>
    <name type="common">Springtail</name>
    <name type="synonym">Podura cincta</name>
    <dbReference type="NCBI Taxonomy" id="48709"/>
    <lineage>
        <taxon>Eukaryota</taxon>
        <taxon>Metazoa</taxon>
        <taxon>Ecdysozoa</taxon>
        <taxon>Arthropoda</taxon>
        <taxon>Hexapoda</taxon>
        <taxon>Collembola</taxon>
        <taxon>Entomobryomorpha</taxon>
        <taxon>Entomobryoidea</taxon>
        <taxon>Orchesellidae</taxon>
        <taxon>Orchesellinae</taxon>
        <taxon>Orchesella</taxon>
    </lineage>
</organism>
<name>A0A1D2M1F6_ORCCI</name>
<dbReference type="OMA" id="QCHEFAY"/>